<evidence type="ECO:0000256" key="3">
    <source>
        <dbReference type="ARBA" id="ARBA00023274"/>
    </source>
</evidence>
<evidence type="ECO:0000313" key="6">
    <source>
        <dbReference type="EMBL" id="ABW02690.1"/>
    </source>
</evidence>
<reference evidence="6 7" key="1">
    <citation type="submission" date="2007-10" db="EMBL/GenBank/DDBJ databases">
        <title>Complete sequence of Caldivirga maquilingensis IC-167.</title>
        <authorList>
            <consortium name="US DOE Joint Genome Institute"/>
            <person name="Copeland A."/>
            <person name="Lucas S."/>
            <person name="Lapidus A."/>
            <person name="Barry K."/>
            <person name="Glavina del Rio T."/>
            <person name="Dalin E."/>
            <person name="Tice H."/>
            <person name="Pitluck S."/>
            <person name="Saunders E."/>
            <person name="Brettin T."/>
            <person name="Bruce D."/>
            <person name="Detter J.C."/>
            <person name="Han C."/>
            <person name="Schmutz J."/>
            <person name="Larimer F."/>
            <person name="Land M."/>
            <person name="Hauser L."/>
            <person name="Kyrpides N."/>
            <person name="Ivanova N."/>
            <person name="Biddle J.F."/>
            <person name="Zhang Z."/>
            <person name="Fitz-Gibbon S.T."/>
            <person name="Lowe T.M."/>
            <person name="Saltikov C."/>
            <person name="House C.H."/>
            <person name="Richardson P."/>
        </authorList>
    </citation>
    <scope>NUCLEOTIDE SEQUENCE [LARGE SCALE GENOMIC DNA]</scope>
    <source>
        <strain evidence="7">ATCC 700844 / DSM 13496 / JCM 10307 / IC-167</strain>
    </source>
</reference>
<proteinExistence type="inferred from homology"/>
<evidence type="ECO:0000313" key="7">
    <source>
        <dbReference type="Proteomes" id="UP000001137"/>
    </source>
</evidence>
<keyword evidence="3 4" id="KW-0687">Ribonucleoprotein</keyword>
<dbReference type="InterPro" id="IPR005755">
    <property type="entry name" value="Ribosomal_uL13_euk/arc"/>
</dbReference>
<comment type="function">
    <text evidence="4">This protein is one of the early assembly proteins of the 50S ribosomal subunit, although it is not seen to bind rRNA by itself. It is important during the early stages of 50S assembly.</text>
</comment>
<dbReference type="STRING" id="397948.Cmaq_1873"/>
<evidence type="ECO:0000256" key="5">
    <source>
        <dbReference type="RuleBase" id="RU003877"/>
    </source>
</evidence>
<dbReference type="HOGENOM" id="CLU_076922_1_0_2"/>
<dbReference type="RefSeq" id="WP_012186909.1">
    <property type="nucleotide sequence ID" value="NC_009954.1"/>
</dbReference>
<dbReference type="InterPro" id="IPR005823">
    <property type="entry name" value="Ribosomal_uL13_bac-type"/>
</dbReference>
<sequence>MSEVKVLNKGELPKENEVVIDASNHVAGRLATVVAKLALQGKRVIIINAEKAVVTGDRNMVIDWFKRRMSEIRTHYNPEKVGPKWPRRPDRILRRIIRGMLPYKRSKGKSALKRIRIFMGVPSEYSGKAAYVIPGSMLRLRPGLKYVTLEEIWASIEPSEHEAWRKGQSMSTKAESNKQ</sequence>
<evidence type="ECO:0000256" key="2">
    <source>
        <dbReference type="ARBA" id="ARBA00022980"/>
    </source>
</evidence>
<gene>
    <name evidence="4" type="primary">rpl13</name>
    <name evidence="6" type="ordered locus">Cmaq_1873</name>
</gene>
<dbReference type="InterPro" id="IPR036899">
    <property type="entry name" value="Ribosomal_uL13_sf"/>
</dbReference>
<dbReference type="GO" id="GO:0017148">
    <property type="term" value="P:negative regulation of translation"/>
    <property type="evidence" value="ECO:0007669"/>
    <property type="project" value="TreeGrafter"/>
</dbReference>
<dbReference type="eggNOG" id="arCOG04242">
    <property type="taxonomic scope" value="Archaea"/>
</dbReference>
<dbReference type="KEGG" id="cma:Cmaq_1873"/>
<comment type="subunit">
    <text evidence="4">Part of the 50S ribosomal subunit.</text>
</comment>
<evidence type="ECO:0000256" key="1">
    <source>
        <dbReference type="ARBA" id="ARBA00006227"/>
    </source>
</evidence>
<dbReference type="AlphaFoldDB" id="A8MBF7"/>
<dbReference type="GeneID" id="5709148"/>
<dbReference type="GO" id="GO:0003729">
    <property type="term" value="F:mRNA binding"/>
    <property type="evidence" value="ECO:0007669"/>
    <property type="project" value="TreeGrafter"/>
</dbReference>
<dbReference type="InterPro" id="IPR005822">
    <property type="entry name" value="Ribosomal_uL13"/>
</dbReference>
<dbReference type="Proteomes" id="UP000001137">
    <property type="component" value="Chromosome"/>
</dbReference>
<keyword evidence="7" id="KW-1185">Reference proteome</keyword>
<keyword evidence="2 4" id="KW-0689">Ribosomal protein</keyword>
<dbReference type="Pfam" id="PF00572">
    <property type="entry name" value="Ribosomal_L13"/>
    <property type="match status" value="1"/>
</dbReference>
<dbReference type="CDD" id="cd00392">
    <property type="entry name" value="Ribosomal_L13"/>
    <property type="match status" value="1"/>
</dbReference>
<dbReference type="Gene3D" id="3.90.1180.10">
    <property type="entry name" value="Ribosomal protein L13"/>
    <property type="match status" value="1"/>
</dbReference>
<dbReference type="PANTHER" id="PTHR11545:SF3">
    <property type="entry name" value="LARGE RIBOSOMAL SUBUNIT PROTEIN UL13"/>
    <property type="match status" value="1"/>
</dbReference>
<dbReference type="PANTHER" id="PTHR11545">
    <property type="entry name" value="RIBOSOMAL PROTEIN L13"/>
    <property type="match status" value="1"/>
</dbReference>
<dbReference type="PROSITE" id="PS00783">
    <property type="entry name" value="RIBOSOMAL_L13"/>
    <property type="match status" value="1"/>
</dbReference>
<evidence type="ECO:0000256" key="4">
    <source>
        <dbReference type="HAMAP-Rule" id="MF_01366"/>
    </source>
</evidence>
<dbReference type="GO" id="GO:0022625">
    <property type="term" value="C:cytosolic large ribosomal subunit"/>
    <property type="evidence" value="ECO:0007669"/>
    <property type="project" value="UniProtKB-UniRule"/>
</dbReference>
<dbReference type="PIRSF" id="PIRSF002181">
    <property type="entry name" value="Ribosomal_L13"/>
    <property type="match status" value="1"/>
</dbReference>
<name>A8MBF7_CALMQ</name>
<dbReference type="OrthoDB" id="7668at2157"/>
<dbReference type="SUPFAM" id="SSF52161">
    <property type="entry name" value="Ribosomal protein L13"/>
    <property type="match status" value="1"/>
</dbReference>
<dbReference type="EMBL" id="CP000852">
    <property type="protein sequence ID" value="ABW02690.1"/>
    <property type="molecule type" value="Genomic_DNA"/>
</dbReference>
<dbReference type="GO" id="GO:0003735">
    <property type="term" value="F:structural constituent of ribosome"/>
    <property type="evidence" value="ECO:0007669"/>
    <property type="project" value="UniProtKB-UniRule"/>
</dbReference>
<protein>
    <recommendedName>
        <fullName evidence="4">Large ribosomal subunit protein uL13</fullName>
    </recommendedName>
</protein>
<dbReference type="HAMAP" id="MF_01366">
    <property type="entry name" value="Ribosomal_uL13"/>
    <property type="match status" value="1"/>
</dbReference>
<organism evidence="6 7">
    <name type="scientific">Caldivirga maquilingensis (strain ATCC 700844 / DSM 13496 / JCM 10307 / IC-167)</name>
    <dbReference type="NCBI Taxonomy" id="397948"/>
    <lineage>
        <taxon>Archaea</taxon>
        <taxon>Thermoproteota</taxon>
        <taxon>Thermoprotei</taxon>
        <taxon>Thermoproteales</taxon>
        <taxon>Thermoproteaceae</taxon>
        <taxon>Caldivirga</taxon>
    </lineage>
</organism>
<dbReference type="NCBIfam" id="NF005004">
    <property type="entry name" value="PRK06394.1"/>
    <property type="match status" value="1"/>
</dbReference>
<dbReference type="GO" id="GO:0006412">
    <property type="term" value="P:translation"/>
    <property type="evidence" value="ECO:0007669"/>
    <property type="project" value="UniProtKB-UniRule"/>
</dbReference>
<comment type="similarity">
    <text evidence="1 4 5">Belongs to the universal ribosomal protein uL13 family.</text>
</comment>
<accession>A8MBF7</accession>
<dbReference type="InterPro" id="IPR023563">
    <property type="entry name" value="Ribosomal_uL13_CS"/>
</dbReference>
<dbReference type="NCBIfam" id="TIGR01077">
    <property type="entry name" value="L13_A_E"/>
    <property type="match status" value="1"/>
</dbReference>